<gene>
    <name evidence="4" type="ORF">BU23DRAFT_426759</name>
</gene>
<dbReference type="Pfam" id="PF20163">
    <property type="entry name" value="DUF6536"/>
    <property type="match status" value="1"/>
</dbReference>
<evidence type="ECO:0000259" key="3">
    <source>
        <dbReference type="Pfam" id="PF20163"/>
    </source>
</evidence>
<dbReference type="PANTHER" id="PTHR35395:SF1">
    <property type="entry name" value="DUF6536 DOMAIN-CONTAINING PROTEIN"/>
    <property type="match status" value="1"/>
</dbReference>
<dbReference type="PANTHER" id="PTHR35395">
    <property type="entry name" value="DUF6536 DOMAIN-CONTAINING PROTEIN"/>
    <property type="match status" value="1"/>
</dbReference>
<feature type="region of interest" description="Disordered" evidence="1">
    <location>
        <begin position="29"/>
        <end position="84"/>
    </location>
</feature>
<feature type="compositionally biased region" description="Polar residues" evidence="1">
    <location>
        <begin position="61"/>
        <end position="82"/>
    </location>
</feature>
<evidence type="ECO:0000313" key="5">
    <source>
        <dbReference type="Proteomes" id="UP000800036"/>
    </source>
</evidence>
<evidence type="ECO:0000313" key="4">
    <source>
        <dbReference type="EMBL" id="KAF1971544.1"/>
    </source>
</evidence>
<dbReference type="InterPro" id="IPR046623">
    <property type="entry name" value="DUF6536"/>
</dbReference>
<dbReference type="Proteomes" id="UP000800036">
    <property type="component" value="Unassembled WGS sequence"/>
</dbReference>
<dbReference type="AlphaFoldDB" id="A0A6A5V3E0"/>
<proteinExistence type="predicted"/>
<feature type="non-terminal residue" evidence="4">
    <location>
        <position position="442"/>
    </location>
</feature>
<keyword evidence="2" id="KW-1133">Transmembrane helix</keyword>
<sequence length="442" mass="49076">MASNYSYDKLLALHESQDIAEYVDTAWRNDGSPEQDLPEARPTISNPSQTNYMRVNRRSTADGSSLNSFASENTASSTSSGLQKLKNGWEKGDVARVRRKPLPRYMQGSIRKHPAAEIEPTRVNRGVWKDQLLVDRSLRSMSALMSAFAVAMIVVVATNASAFGARVNKFTSSVGGKTQDCRTITQTNTAVLLVVNIAATMVLGMSNTYQQIITSLQTGDLKYMLHKFGDSRVGTNSPWNINRKKEGKAKAWAAWLLLVCTSLPIHFLANSLIGPSYIIEPPREVTFNETTYEQAHTSRYYYDFDVGYRISRSGSFLCWSAFRTGEASFPERTLLMNEDIGNTAQRGLVYKKITVTYAKENCSGLAGTWDKDLSALEDTFRITPTQYVEFLEDDCQNGDGVVCLVEEAAPARCRLNVRMNAAFVLAAALSIKAIYMVTANFL</sequence>
<keyword evidence="2" id="KW-0472">Membrane</keyword>
<keyword evidence="5" id="KW-1185">Reference proteome</keyword>
<dbReference type="EMBL" id="ML976692">
    <property type="protein sequence ID" value="KAF1971544.1"/>
    <property type="molecule type" value="Genomic_DNA"/>
</dbReference>
<feature type="transmembrane region" description="Helical" evidence="2">
    <location>
        <begin position="143"/>
        <end position="163"/>
    </location>
</feature>
<protein>
    <recommendedName>
        <fullName evidence="3">DUF6536 domain-containing protein</fullName>
    </recommendedName>
</protein>
<feature type="transmembrane region" description="Helical" evidence="2">
    <location>
        <begin position="421"/>
        <end position="441"/>
    </location>
</feature>
<evidence type="ECO:0000256" key="1">
    <source>
        <dbReference type="SAM" id="MobiDB-lite"/>
    </source>
</evidence>
<name>A0A6A5V3E0_9PLEO</name>
<accession>A0A6A5V3E0</accession>
<reference evidence="4" key="1">
    <citation type="journal article" date="2020" name="Stud. Mycol.">
        <title>101 Dothideomycetes genomes: a test case for predicting lifestyles and emergence of pathogens.</title>
        <authorList>
            <person name="Haridas S."/>
            <person name="Albert R."/>
            <person name="Binder M."/>
            <person name="Bloem J."/>
            <person name="Labutti K."/>
            <person name="Salamov A."/>
            <person name="Andreopoulos B."/>
            <person name="Baker S."/>
            <person name="Barry K."/>
            <person name="Bills G."/>
            <person name="Bluhm B."/>
            <person name="Cannon C."/>
            <person name="Castanera R."/>
            <person name="Culley D."/>
            <person name="Daum C."/>
            <person name="Ezra D."/>
            <person name="Gonzalez J."/>
            <person name="Henrissat B."/>
            <person name="Kuo A."/>
            <person name="Liang C."/>
            <person name="Lipzen A."/>
            <person name="Lutzoni F."/>
            <person name="Magnuson J."/>
            <person name="Mondo S."/>
            <person name="Nolan M."/>
            <person name="Ohm R."/>
            <person name="Pangilinan J."/>
            <person name="Park H.-J."/>
            <person name="Ramirez L."/>
            <person name="Alfaro M."/>
            <person name="Sun H."/>
            <person name="Tritt A."/>
            <person name="Yoshinaga Y."/>
            <person name="Zwiers L.-H."/>
            <person name="Turgeon B."/>
            <person name="Goodwin S."/>
            <person name="Spatafora J."/>
            <person name="Crous P."/>
            <person name="Grigoriev I."/>
        </authorList>
    </citation>
    <scope>NUCLEOTIDE SEQUENCE</scope>
    <source>
        <strain evidence="4">CBS 107.79</strain>
    </source>
</reference>
<organism evidence="4 5">
    <name type="scientific">Bimuria novae-zelandiae CBS 107.79</name>
    <dbReference type="NCBI Taxonomy" id="1447943"/>
    <lineage>
        <taxon>Eukaryota</taxon>
        <taxon>Fungi</taxon>
        <taxon>Dikarya</taxon>
        <taxon>Ascomycota</taxon>
        <taxon>Pezizomycotina</taxon>
        <taxon>Dothideomycetes</taxon>
        <taxon>Pleosporomycetidae</taxon>
        <taxon>Pleosporales</taxon>
        <taxon>Massarineae</taxon>
        <taxon>Didymosphaeriaceae</taxon>
        <taxon>Bimuria</taxon>
    </lineage>
</organism>
<dbReference type="OrthoDB" id="5429634at2759"/>
<evidence type="ECO:0000256" key="2">
    <source>
        <dbReference type="SAM" id="Phobius"/>
    </source>
</evidence>
<feature type="compositionally biased region" description="Polar residues" evidence="1">
    <location>
        <begin position="43"/>
        <end position="53"/>
    </location>
</feature>
<feature type="transmembrane region" description="Helical" evidence="2">
    <location>
        <begin position="252"/>
        <end position="273"/>
    </location>
</feature>
<keyword evidence="2" id="KW-0812">Transmembrane</keyword>
<feature type="domain" description="DUF6536" evidence="3">
    <location>
        <begin position="146"/>
        <end position="274"/>
    </location>
</feature>